<dbReference type="Gene3D" id="2.60.120.330">
    <property type="entry name" value="B-lactam Antibiotic, Isopenicillin N Synthase, Chain"/>
    <property type="match status" value="1"/>
</dbReference>
<dbReference type="Pfam" id="PF14226">
    <property type="entry name" value="DIOX_N"/>
    <property type="match status" value="1"/>
</dbReference>
<proteinExistence type="inferred from homology"/>
<reference evidence="6" key="3">
    <citation type="submission" date="2025-04" db="UniProtKB">
        <authorList>
            <consortium name="RefSeq"/>
        </authorList>
    </citation>
    <scope>IDENTIFICATION</scope>
    <source>
        <strain evidence="6">CBS 781.70</strain>
    </source>
</reference>
<evidence type="ECO:0000256" key="1">
    <source>
        <dbReference type="ARBA" id="ARBA00008056"/>
    </source>
</evidence>
<evidence type="ECO:0000313" key="5">
    <source>
        <dbReference type="Proteomes" id="UP000504638"/>
    </source>
</evidence>
<keyword evidence="2" id="KW-0479">Metal-binding</keyword>
<dbReference type="Pfam" id="PF03171">
    <property type="entry name" value="2OG-FeII_Oxy"/>
    <property type="match status" value="1"/>
</dbReference>
<dbReference type="PANTHER" id="PTHR47990">
    <property type="entry name" value="2-OXOGLUTARATE (2OG) AND FE(II)-DEPENDENT OXYGENASE SUPERFAMILY PROTEIN-RELATED"/>
    <property type="match status" value="1"/>
</dbReference>
<name>A0A6G1GAK5_9PEZI</name>
<dbReference type="PROSITE" id="PS51471">
    <property type="entry name" value="FE2OG_OXY"/>
    <property type="match status" value="1"/>
</dbReference>
<dbReference type="InterPro" id="IPR044861">
    <property type="entry name" value="IPNS-like_FE2OG_OXY"/>
</dbReference>
<gene>
    <name evidence="4 6" type="ORF">P152DRAFT_391844</name>
</gene>
<evidence type="ECO:0000259" key="3">
    <source>
        <dbReference type="PROSITE" id="PS51471"/>
    </source>
</evidence>
<feature type="domain" description="Fe2OG dioxygenase" evidence="3">
    <location>
        <begin position="182"/>
        <end position="285"/>
    </location>
</feature>
<dbReference type="Proteomes" id="UP000504638">
    <property type="component" value="Unplaced"/>
</dbReference>
<evidence type="ECO:0000313" key="4">
    <source>
        <dbReference type="EMBL" id="KAF1814941.1"/>
    </source>
</evidence>
<dbReference type="AlphaFoldDB" id="A0A6G1GAK5"/>
<dbReference type="InterPro" id="IPR050231">
    <property type="entry name" value="Iron_ascorbate_oxido_reductase"/>
</dbReference>
<reference evidence="4 6" key="1">
    <citation type="submission" date="2020-01" db="EMBL/GenBank/DDBJ databases">
        <authorList>
            <consortium name="DOE Joint Genome Institute"/>
            <person name="Haridas S."/>
            <person name="Albert R."/>
            <person name="Binder M."/>
            <person name="Bloem J."/>
            <person name="Labutti K."/>
            <person name="Salamov A."/>
            <person name="Andreopoulos B."/>
            <person name="Baker S.E."/>
            <person name="Barry K."/>
            <person name="Bills G."/>
            <person name="Bluhm B.H."/>
            <person name="Cannon C."/>
            <person name="Castanera R."/>
            <person name="Culley D.E."/>
            <person name="Daum C."/>
            <person name="Ezra D."/>
            <person name="Gonzalez J.B."/>
            <person name="Henrissat B."/>
            <person name="Kuo A."/>
            <person name="Liang C."/>
            <person name="Lipzen A."/>
            <person name="Lutzoni F."/>
            <person name="Magnuson J."/>
            <person name="Mondo S."/>
            <person name="Nolan M."/>
            <person name="Ohm R."/>
            <person name="Pangilinan J."/>
            <person name="Park H.-J."/>
            <person name="Ramirez L."/>
            <person name="Alfaro M."/>
            <person name="Sun H."/>
            <person name="Tritt A."/>
            <person name="Yoshinaga Y."/>
            <person name="Zwiers L.-H."/>
            <person name="Turgeon B.G."/>
            <person name="Goodwin S.B."/>
            <person name="Spatafora J.W."/>
            <person name="Crous P.W."/>
            <person name="Grigoriev I.V."/>
        </authorList>
    </citation>
    <scope>NUCLEOTIDE SEQUENCE</scope>
    <source>
        <strain evidence="4 6">CBS 781.70</strain>
    </source>
</reference>
<keyword evidence="5" id="KW-1185">Reference proteome</keyword>
<evidence type="ECO:0000256" key="2">
    <source>
        <dbReference type="RuleBase" id="RU003682"/>
    </source>
</evidence>
<dbReference type="GO" id="GO:0046872">
    <property type="term" value="F:metal ion binding"/>
    <property type="evidence" value="ECO:0007669"/>
    <property type="project" value="UniProtKB-KW"/>
</dbReference>
<dbReference type="RefSeq" id="XP_033536572.1">
    <property type="nucleotide sequence ID" value="XM_033676119.1"/>
</dbReference>
<sequence>MSEFIIPTVDIGPYLQYPTSKEAEVVMGKIYQACITSGFFQLVGHPIPSSLQEKVFEGAQALFALPMHEKETLVSKAGGLGNQGYEIIGAQALQKNTLPDLKEGFFVGEEFTPSVIASNPSIFAPNVWPTALPSTSITPASFKSTMLEYQSRCVDLTKVLLSLLARVLPYGPHIFETFSADPSLAVIRLLHYPPQDCTDPRQLGAGAHTDFGALTLLLQDGENAGLEVLDSDGEWQAVPPVKHALVVNVGDMLHRWTNGRFKSSVHRVINRSGRDRYSVPFFYDGNPDCRLVPFEVAAKTGDGNPLYQDYITVADHMKERYAATVLKKSEATAS</sequence>
<dbReference type="InterPro" id="IPR005123">
    <property type="entry name" value="Oxoglu/Fe-dep_dioxygenase_dom"/>
</dbReference>
<keyword evidence="2" id="KW-0560">Oxidoreductase</keyword>
<dbReference type="SUPFAM" id="SSF51197">
    <property type="entry name" value="Clavaminate synthase-like"/>
    <property type="match status" value="1"/>
</dbReference>
<reference evidence="6" key="2">
    <citation type="submission" date="2020-04" db="EMBL/GenBank/DDBJ databases">
        <authorList>
            <consortium name="NCBI Genome Project"/>
        </authorList>
    </citation>
    <scope>NUCLEOTIDE SEQUENCE</scope>
    <source>
        <strain evidence="6">CBS 781.70</strain>
    </source>
</reference>
<accession>A0A6G1GAK5</accession>
<dbReference type="EMBL" id="ML975152">
    <property type="protein sequence ID" value="KAF1814941.1"/>
    <property type="molecule type" value="Genomic_DNA"/>
</dbReference>
<evidence type="ECO:0000313" key="6">
    <source>
        <dbReference type="RefSeq" id="XP_033536572.1"/>
    </source>
</evidence>
<organism evidence="4">
    <name type="scientific">Eremomyces bilateralis CBS 781.70</name>
    <dbReference type="NCBI Taxonomy" id="1392243"/>
    <lineage>
        <taxon>Eukaryota</taxon>
        <taxon>Fungi</taxon>
        <taxon>Dikarya</taxon>
        <taxon>Ascomycota</taxon>
        <taxon>Pezizomycotina</taxon>
        <taxon>Dothideomycetes</taxon>
        <taxon>Dothideomycetes incertae sedis</taxon>
        <taxon>Eremomycetales</taxon>
        <taxon>Eremomycetaceae</taxon>
        <taxon>Eremomyces</taxon>
    </lineage>
</organism>
<protein>
    <submittedName>
        <fullName evidence="4 6">Clavaminate synthase-like protein</fullName>
    </submittedName>
</protein>
<comment type="similarity">
    <text evidence="1 2">Belongs to the iron/ascorbate-dependent oxidoreductase family.</text>
</comment>
<dbReference type="InterPro" id="IPR026992">
    <property type="entry name" value="DIOX_N"/>
</dbReference>
<dbReference type="OrthoDB" id="288590at2759"/>
<keyword evidence="2" id="KW-0408">Iron</keyword>
<dbReference type="GeneID" id="54416689"/>
<dbReference type="InterPro" id="IPR027443">
    <property type="entry name" value="IPNS-like_sf"/>
</dbReference>
<dbReference type="GO" id="GO:0016491">
    <property type="term" value="F:oxidoreductase activity"/>
    <property type="evidence" value="ECO:0007669"/>
    <property type="project" value="UniProtKB-KW"/>
</dbReference>
<dbReference type="GO" id="GO:0044283">
    <property type="term" value="P:small molecule biosynthetic process"/>
    <property type="evidence" value="ECO:0007669"/>
    <property type="project" value="UniProtKB-ARBA"/>
</dbReference>